<evidence type="ECO:0000256" key="2">
    <source>
        <dbReference type="SAM" id="MobiDB-lite"/>
    </source>
</evidence>
<organism evidence="5 6">
    <name type="scientific">Elysia chlorotica</name>
    <name type="common">Eastern emerald elysia</name>
    <name type="synonym">Sea slug</name>
    <dbReference type="NCBI Taxonomy" id="188477"/>
    <lineage>
        <taxon>Eukaryota</taxon>
        <taxon>Metazoa</taxon>
        <taxon>Spiralia</taxon>
        <taxon>Lophotrochozoa</taxon>
        <taxon>Mollusca</taxon>
        <taxon>Gastropoda</taxon>
        <taxon>Heterobranchia</taxon>
        <taxon>Euthyneura</taxon>
        <taxon>Panpulmonata</taxon>
        <taxon>Sacoglossa</taxon>
        <taxon>Placobranchoidea</taxon>
        <taxon>Plakobranchidae</taxon>
        <taxon>Elysia</taxon>
    </lineage>
</organism>
<dbReference type="Gene3D" id="2.60.120.200">
    <property type="match status" value="1"/>
</dbReference>
<dbReference type="PROSITE" id="PS51257">
    <property type="entry name" value="PROKAR_LIPOPROTEIN"/>
    <property type="match status" value="1"/>
</dbReference>
<dbReference type="EMBL" id="RQTK01000341">
    <property type="protein sequence ID" value="RUS81375.1"/>
    <property type="molecule type" value="Genomic_DNA"/>
</dbReference>
<protein>
    <recommendedName>
        <fullName evidence="4">Thrombospondin-like N-terminal domain-containing protein</fullName>
    </recommendedName>
</protein>
<feature type="region of interest" description="Disordered" evidence="2">
    <location>
        <begin position="265"/>
        <end position="349"/>
    </location>
</feature>
<dbReference type="STRING" id="188477.A0A3S0ZL06"/>
<dbReference type="InterPro" id="IPR013320">
    <property type="entry name" value="ConA-like_dom_sf"/>
</dbReference>
<feature type="compositionally biased region" description="Basic and acidic residues" evidence="2">
    <location>
        <begin position="299"/>
        <end position="310"/>
    </location>
</feature>
<name>A0A3S0ZL06_ELYCH</name>
<feature type="non-terminal residue" evidence="5">
    <location>
        <position position="349"/>
    </location>
</feature>
<evidence type="ECO:0000313" key="6">
    <source>
        <dbReference type="Proteomes" id="UP000271974"/>
    </source>
</evidence>
<proteinExistence type="predicted"/>
<feature type="domain" description="Thrombospondin-like N-terminal" evidence="4">
    <location>
        <begin position="51"/>
        <end position="245"/>
    </location>
</feature>
<accession>A0A3S0ZL06</accession>
<reference evidence="5 6" key="1">
    <citation type="submission" date="2019-01" db="EMBL/GenBank/DDBJ databases">
        <title>A draft genome assembly of the solar-powered sea slug Elysia chlorotica.</title>
        <authorList>
            <person name="Cai H."/>
            <person name="Li Q."/>
            <person name="Fang X."/>
            <person name="Li J."/>
            <person name="Curtis N.E."/>
            <person name="Altenburger A."/>
            <person name="Shibata T."/>
            <person name="Feng M."/>
            <person name="Maeda T."/>
            <person name="Schwartz J.A."/>
            <person name="Shigenobu S."/>
            <person name="Lundholm N."/>
            <person name="Nishiyama T."/>
            <person name="Yang H."/>
            <person name="Hasebe M."/>
            <person name="Li S."/>
            <person name="Pierce S.K."/>
            <person name="Wang J."/>
        </authorList>
    </citation>
    <scope>NUCLEOTIDE SEQUENCE [LARGE SCALE GENOMIC DNA]</scope>
    <source>
        <strain evidence="5">EC2010</strain>
        <tissue evidence="5">Whole organism of an adult</tissue>
    </source>
</reference>
<feature type="compositionally biased region" description="Low complexity" evidence="2">
    <location>
        <begin position="276"/>
        <end position="296"/>
    </location>
</feature>
<feature type="compositionally biased region" description="Pro residues" evidence="2">
    <location>
        <begin position="314"/>
        <end position="331"/>
    </location>
</feature>
<feature type="signal peptide" evidence="3">
    <location>
        <begin position="1"/>
        <end position="37"/>
    </location>
</feature>
<evidence type="ECO:0000256" key="1">
    <source>
        <dbReference type="ARBA" id="ARBA00022737"/>
    </source>
</evidence>
<dbReference type="InterPro" id="IPR048287">
    <property type="entry name" value="TSPN-like_N"/>
</dbReference>
<keyword evidence="1" id="KW-0677">Repeat</keyword>
<comment type="caution">
    <text evidence="5">The sequence shown here is derived from an EMBL/GenBank/DDBJ whole genome shotgun (WGS) entry which is preliminary data.</text>
</comment>
<dbReference type="Proteomes" id="UP000271974">
    <property type="component" value="Unassembled WGS sequence"/>
</dbReference>
<dbReference type="OrthoDB" id="5983381at2759"/>
<dbReference type="SMART" id="SM00210">
    <property type="entry name" value="TSPN"/>
    <property type="match status" value="1"/>
</dbReference>
<evidence type="ECO:0000313" key="5">
    <source>
        <dbReference type="EMBL" id="RUS81375.1"/>
    </source>
</evidence>
<keyword evidence="6" id="KW-1185">Reference proteome</keyword>
<feature type="chain" id="PRO_5018644763" description="Thrombospondin-like N-terminal domain-containing protein" evidence="3">
    <location>
        <begin position="38"/>
        <end position="349"/>
    </location>
</feature>
<dbReference type="AlphaFoldDB" id="A0A3S0ZL06"/>
<dbReference type="SUPFAM" id="SSF49899">
    <property type="entry name" value="Concanavalin A-like lectins/glucanases"/>
    <property type="match status" value="1"/>
</dbReference>
<keyword evidence="3" id="KW-0732">Signal</keyword>
<sequence length="349" mass="37667">MPDRRTSSERLSGLDLSKMLMLVLLAVMACGIPRSEAQTDTDFSDSADSMHIDLLNVIELPKEPGVDFTTGPDGYPVYELTREASLQEPAQFFFREPLTEEFSIVALINGYRQDAGYLFAVVNPYQTVIQFGVQLTAGDRGRGEQKLIVYYTPTSNLNTESQKLAVFTIPSTANRWTKLGIKVESDQVSLYLNCQLHERIAKTRQVKSLEIESGSHLYVGSAGSSFTDTPNFEGALVSLKIYGDPSEAEYHDDCDFDYSGSGDGSSIVIEPPITHTSSGVKGDSGDGVSVSTKSSSLQKGEKGDRGEKGDIGAPGPPGIDRPPMITPPPPSLEGLTKGLKGDRGMPGQT</sequence>
<evidence type="ECO:0000256" key="3">
    <source>
        <dbReference type="SAM" id="SignalP"/>
    </source>
</evidence>
<evidence type="ECO:0000259" key="4">
    <source>
        <dbReference type="SMART" id="SM00210"/>
    </source>
</evidence>
<gene>
    <name evidence="5" type="ORF">EGW08_010873</name>
</gene>